<evidence type="ECO:0000256" key="3">
    <source>
        <dbReference type="ARBA" id="ARBA00022729"/>
    </source>
</evidence>
<evidence type="ECO:0000313" key="9">
    <source>
        <dbReference type="EMBL" id="KAG6467521.1"/>
    </source>
</evidence>
<feature type="domain" description="VQ" evidence="8">
    <location>
        <begin position="49"/>
        <end position="75"/>
    </location>
</feature>
<keyword evidence="3" id="KW-0732">Signal</keyword>
<dbReference type="PANTHER" id="PTHR46084">
    <property type="entry name" value="PROTEIN MALE DISCOVERER 2"/>
    <property type="match status" value="1"/>
</dbReference>
<dbReference type="Pfam" id="PF05678">
    <property type="entry name" value="VQ"/>
    <property type="match status" value="1"/>
</dbReference>
<evidence type="ECO:0000256" key="1">
    <source>
        <dbReference type="ARBA" id="ARBA00004479"/>
    </source>
</evidence>
<comment type="caution">
    <text evidence="9">The sequence shown here is derived from an EMBL/GenBank/DDBJ whole genome shotgun (WGS) entry which is preliminary data.</text>
</comment>
<dbReference type="PANTHER" id="PTHR46084:SF41">
    <property type="entry name" value="LRR RECEPTOR-LIKE SERINE_THREONINE-PROTEIN KINASE-RELATED"/>
    <property type="match status" value="1"/>
</dbReference>
<dbReference type="InterPro" id="IPR011009">
    <property type="entry name" value="Kinase-like_dom_sf"/>
</dbReference>
<dbReference type="Gene3D" id="1.10.510.10">
    <property type="entry name" value="Transferase(Phosphotransferase) domain 1"/>
    <property type="match status" value="1"/>
</dbReference>
<keyword evidence="10" id="KW-1185">Reference proteome</keyword>
<dbReference type="InterPro" id="IPR008889">
    <property type="entry name" value="VQ"/>
</dbReference>
<gene>
    <name evidence="9" type="ORF">ZIOFF_074651</name>
</gene>
<comment type="subcellular location">
    <subcellularLocation>
        <location evidence="6">Endomembrane system</location>
        <topology evidence="6">Single-pass membrane protein</topology>
    </subcellularLocation>
    <subcellularLocation>
        <location evidence="1">Membrane</location>
        <topology evidence="1">Single-pass type I membrane protein</topology>
    </subcellularLocation>
</comment>
<evidence type="ECO:0000259" key="8">
    <source>
        <dbReference type="Pfam" id="PF05678"/>
    </source>
</evidence>
<evidence type="ECO:0000256" key="7">
    <source>
        <dbReference type="SAM" id="MobiDB-lite"/>
    </source>
</evidence>
<reference evidence="9 10" key="1">
    <citation type="submission" date="2020-08" db="EMBL/GenBank/DDBJ databases">
        <title>Plant Genome Project.</title>
        <authorList>
            <person name="Zhang R.-G."/>
        </authorList>
    </citation>
    <scope>NUCLEOTIDE SEQUENCE [LARGE SCALE GENOMIC DNA]</scope>
    <source>
        <tissue evidence="9">Rhizome</tissue>
    </source>
</reference>
<dbReference type="Proteomes" id="UP000734854">
    <property type="component" value="Unassembled WGS sequence"/>
</dbReference>
<dbReference type="EMBL" id="JACMSC010000040">
    <property type="protein sequence ID" value="KAG6467521.1"/>
    <property type="molecule type" value="Genomic_DNA"/>
</dbReference>
<sequence length="247" mass="27534">MEGGEERNMEGRNSSRKKKSDSAEEVAGDKSKKKKKKQQQQQPIKVVYISNPMKVKATVDEFRSVVQGLTGRDSDLESSLSKYGDDGPPELPEAVACDGSAGADLSGEASAKQVGEYDHFDDDDEELPEFLPSPPAYFELQAGLQLVDFESWKIIFSESKKSAGYFSRVSLPEYNVPREQQEMEIQANIFAFGVVLLEIISGRPPYCKERGCMINWATKYLQNPQEISKLVDPELKNTKSEDLAGYS</sequence>
<organism evidence="9 10">
    <name type="scientific">Zingiber officinale</name>
    <name type="common">Ginger</name>
    <name type="synonym">Amomum zingiber</name>
    <dbReference type="NCBI Taxonomy" id="94328"/>
    <lineage>
        <taxon>Eukaryota</taxon>
        <taxon>Viridiplantae</taxon>
        <taxon>Streptophyta</taxon>
        <taxon>Embryophyta</taxon>
        <taxon>Tracheophyta</taxon>
        <taxon>Spermatophyta</taxon>
        <taxon>Magnoliopsida</taxon>
        <taxon>Liliopsida</taxon>
        <taxon>Zingiberales</taxon>
        <taxon>Zingiberaceae</taxon>
        <taxon>Zingiber</taxon>
    </lineage>
</organism>
<keyword evidence="4" id="KW-1133">Transmembrane helix</keyword>
<dbReference type="GO" id="GO:0012505">
    <property type="term" value="C:endomembrane system"/>
    <property type="evidence" value="ECO:0007669"/>
    <property type="project" value="UniProtKB-SubCell"/>
</dbReference>
<keyword evidence="2" id="KW-0812">Transmembrane</keyword>
<dbReference type="GO" id="GO:0016020">
    <property type="term" value="C:membrane"/>
    <property type="evidence" value="ECO:0007669"/>
    <property type="project" value="UniProtKB-SubCell"/>
</dbReference>
<accession>A0A8J5ENC7</accession>
<evidence type="ECO:0000256" key="5">
    <source>
        <dbReference type="ARBA" id="ARBA00023136"/>
    </source>
</evidence>
<evidence type="ECO:0000256" key="2">
    <source>
        <dbReference type="ARBA" id="ARBA00022692"/>
    </source>
</evidence>
<proteinExistence type="predicted"/>
<dbReference type="SUPFAM" id="SSF56112">
    <property type="entry name" value="Protein kinase-like (PK-like)"/>
    <property type="match status" value="1"/>
</dbReference>
<feature type="compositionally biased region" description="Basic and acidic residues" evidence="7">
    <location>
        <begin position="1"/>
        <end position="10"/>
    </location>
</feature>
<feature type="region of interest" description="Disordered" evidence="7">
    <location>
        <begin position="68"/>
        <end position="124"/>
    </location>
</feature>
<keyword evidence="5" id="KW-0472">Membrane</keyword>
<evidence type="ECO:0000313" key="10">
    <source>
        <dbReference type="Proteomes" id="UP000734854"/>
    </source>
</evidence>
<name>A0A8J5ENC7_ZINOF</name>
<evidence type="ECO:0000256" key="6">
    <source>
        <dbReference type="ARBA" id="ARBA00037847"/>
    </source>
</evidence>
<protein>
    <recommendedName>
        <fullName evidence="8">VQ domain-containing protein</fullName>
    </recommendedName>
</protein>
<evidence type="ECO:0000256" key="4">
    <source>
        <dbReference type="ARBA" id="ARBA00022989"/>
    </source>
</evidence>
<feature type="region of interest" description="Disordered" evidence="7">
    <location>
        <begin position="1"/>
        <end position="48"/>
    </location>
</feature>
<dbReference type="AlphaFoldDB" id="A0A8J5ENC7"/>